<evidence type="ECO:0008006" key="3">
    <source>
        <dbReference type="Google" id="ProtNLM"/>
    </source>
</evidence>
<evidence type="ECO:0000313" key="2">
    <source>
        <dbReference type="Proteomes" id="UP000008917"/>
    </source>
</evidence>
<sequence>MCPVLNFYDPYFRQQLTAQASLHAAAEATASAYLDGKPKLRGKYKVTSAERDIDFWSSRFFEELPSEVWGSDLMVLALARYFAQERVANVDLLARIATDSPSALRNAVRYSGLVLCQHSPRRTDFDQIAGAHPEVAELCKVLDVFELAHRDRLTALEHARSALRELTPFDLLIHASLHAFEHILPHSLAPSPRSDGAASADEVTWHAINDILLWKLATAPESALKLHEADIGRSLGEHLAPLLSPSSTAQSVVAHEMRAAFGALLEAQIELNEFVSLSADAFSYDDGIRFVRNGAVLEIEEMEPVARAPWSRDGRKLARLHEYWFYRALDEFAGSEIATHTIGRPENHEANRLAYIRAMRTRLQLTEVYGVADTVTTDAGDSVDLFQALLSLELMSAFFLHDFIGEYVKHLDDSADWVTALEKLIVGGFGQTLENRLPLTWSDREAKISRITGWTVSSKTPQGSPRMAARILDFWTSDWALLAAQVRNSQAGLRPELFERPILKFGQRLVQLPWLVGMQNNSTAAINNLRRLGARRGEAREETQRIETRLGTALEARGFKVMLNWHPPTETHGNAGEVDLICARDGTVFVIEVKSTFVRKSQRDAWLHATTTLRRAGQQLQRKVAAVLEALARGGELAGCLGLELTGSVPPIHGWIVDTSIERDHERFSGFLKLSLEELLIALRDDSESPRLSWRPIGLSQAAILAV</sequence>
<dbReference type="Proteomes" id="UP000008917">
    <property type="component" value="Chromosome"/>
</dbReference>
<reference evidence="1 2" key="2">
    <citation type="journal article" date="2013" name="Genome Announc.">
        <title>Genome of the Root-Associated Plant Growth-Promoting Bacterium Variovorax paradoxus Strain EPS.</title>
        <authorList>
            <person name="Han J.I."/>
            <person name="Spain J.C."/>
            <person name="Leadbetter J.R."/>
            <person name="Ovchinnikova G."/>
            <person name="Goodwin L.A."/>
            <person name="Han C.S."/>
            <person name="Woyke T."/>
            <person name="Davenport K.W."/>
            <person name="Orwin P.M."/>
        </authorList>
    </citation>
    <scope>NUCLEOTIDE SEQUENCE [LARGE SCALE GENOMIC DNA]</scope>
    <source>
        <strain evidence="1 2">EPS</strain>
    </source>
</reference>
<name>E6V3X7_VARPE</name>
<reference evidence="2" key="1">
    <citation type="submission" date="2010-12" db="EMBL/GenBank/DDBJ databases">
        <title>Complete sequence of Variovorax paradoxus EPS.</title>
        <authorList>
            <consortium name="US DOE Joint Genome Institute"/>
            <person name="Lucas S."/>
            <person name="Copeland A."/>
            <person name="Lapidus A."/>
            <person name="Cheng J.-F."/>
            <person name="Goodwin L."/>
            <person name="Pitluck S."/>
            <person name="Teshima H."/>
            <person name="Detter J.C."/>
            <person name="Han C."/>
            <person name="Tapia R."/>
            <person name="Land M."/>
            <person name="Hauser L."/>
            <person name="Kyrpides N."/>
            <person name="Ivanova N."/>
            <person name="Ovchinnikova G."/>
            <person name="Orwin P."/>
            <person name="Han J.-I.G."/>
            <person name="Woyke T."/>
        </authorList>
    </citation>
    <scope>NUCLEOTIDE SEQUENCE [LARGE SCALE GENOMIC DNA]</scope>
    <source>
        <strain evidence="2">EPS</strain>
    </source>
</reference>
<evidence type="ECO:0000313" key="1">
    <source>
        <dbReference type="EMBL" id="ADU38096.1"/>
    </source>
</evidence>
<organism evidence="1 2">
    <name type="scientific">Variovorax paradoxus (strain EPS)</name>
    <dbReference type="NCBI Taxonomy" id="595537"/>
    <lineage>
        <taxon>Bacteria</taxon>
        <taxon>Pseudomonadati</taxon>
        <taxon>Pseudomonadota</taxon>
        <taxon>Betaproteobacteria</taxon>
        <taxon>Burkholderiales</taxon>
        <taxon>Comamonadaceae</taxon>
        <taxon>Variovorax</taxon>
    </lineage>
</organism>
<accession>E6V3X7</accession>
<gene>
    <name evidence="1" type="ordered locus">Varpa_3921</name>
</gene>
<dbReference type="AlphaFoldDB" id="E6V3X7"/>
<dbReference type="eggNOG" id="COG0792">
    <property type="taxonomic scope" value="Bacteria"/>
</dbReference>
<dbReference type="EMBL" id="CP002417">
    <property type="protein sequence ID" value="ADU38096.1"/>
    <property type="molecule type" value="Genomic_DNA"/>
</dbReference>
<protein>
    <recommendedName>
        <fullName evidence="3">NERD domain-containing protein</fullName>
    </recommendedName>
</protein>
<dbReference type="InterPro" id="IPR011335">
    <property type="entry name" value="Restrct_endonuc-II-like"/>
</dbReference>
<dbReference type="HOGENOM" id="CLU_385284_0_0_4"/>
<dbReference type="SUPFAM" id="SSF52980">
    <property type="entry name" value="Restriction endonuclease-like"/>
    <property type="match status" value="1"/>
</dbReference>
<dbReference type="KEGG" id="vpe:Varpa_3921"/>
<proteinExistence type="predicted"/>